<dbReference type="EMBL" id="RAWE01000247">
    <property type="protein sequence ID" value="RKG95692.1"/>
    <property type="molecule type" value="Genomic_DNA"/>
</dbReference>
<keyword evidence="3" id="KW-1185">Reference proteome</keyword>
<protein>
    <submittedName>
        <fullName evidence="2">Uncharacterized protein</fullName>
    </submittedName>
</protein>
<organism evidence="2 3">
    <name type="scientific">Corallococcus carmarthensis</name>
    <dbReference type="NCBI Taxonomy" id="2316728"/>
    <lineage>
        <taxon>Bacteria</taxon>
        <taxon>Pseudomonadati</taxon>
        <taxon>Myxococcota</taxon>
        <taxon>Myxococcia</taxon>
        <taxon>Myxococcales</taxon>
        <taxon>Cystobacterineae</taxon>
        <taxon>Myxococcaceae</taxon>
        <taxon>Corallococcus</taxon>
    </lineage>
</organism>
<dbReference type="Proteomes" id="UP000268313">
    <property type="component" value="Unassembled WGS sequence"/>
</dbReference>
<name>A0A3A8JIU4_9BACT</name>
<feature type="chain" id="PRO_5017466228" evidence="1">
    <location>
        <begin position="24"/>
        <end position="208"/>
    </location>
</feature>
<feature type="signal peptide" evidence="1">
    <location>
        <begin position="1"/>
        <end position="23"/>
    </location>
</feature>
<evidence type="ECO:0000313" key="3">
    <source>
        <dbReference type="Proteomes" id="UP000268313"/>
    </source>
</evidence>
<dbReference type="AlphaFoldDB" id="A0A3A8JIU4"/>
<evidence type="ECO:0000256" key="1">
    <source>
        <dbReference type="SAM" id="SignalP"/>
    </source>
</evidence>
<gene>
    <name evidence="2" type="ORF">D7X32_38255</name>
</gene>
<reference evidence="3" key="1">
    <citation type="submission" date="2018-09" db="EMBL/GenBank/DDBJ databases">
        <authorList>
            <person name="Livingstone P.G."/>
            <person name="Whitworth D.E."/>
        </authorList>
    </citation>
    <scope>NUCLEOTIDE SEQUENCE [LARGE SCALE GENOMIC DNA]</scope>
    <source>
        <strain evidence="3">CA043D</strain>
    </source>
</reference>
<evidence type="ECO:0000313" key="2">
    <source>
        <dbReference type="EMBL" id="RKG95692.1"/>
    </source>
</evidence>
<keyword evidence="1" id="KW-0732">Signal</keyword>
<accession>A0A3A8JIU4</accession>
<proteinExistence type="predicted"/>
<sequence length="208" mass="22278">MITSSFMRSSLVAALLLSGSAFAGESRYASAAAAACTELKTELAQGAKEQGLAINEEEIGTLTSEFATVVATNIAGYEKVPATDYAKGVDAAFVYIDSPEAGIPAGHYRVNVRAKPEDIKVGKYKAIASLIDKDGKEVAQRATVIETFPSAVKSARYGSPMSVGIQQQTVNDWNLTRFRKTIIVVIVHSWGVTVIDLFGTDYSSYYGF</sequence>
<comment type="caution">
    <text evidence="2">The sequence shown here is derived from an EMBL/GenBank/DDBJ whole genome shotgun (WGS) entry which is preliminary data.</text>
</comment>